<name>A0A0R1Y312_9LACO</name>
<proteinExistence type="predicted"/>
<dbReference type="InterPro" id="IPR016181">
    <property type="entry name" value="Acyl_CoA_acyltransferase"/>
</dbReference>
<keyword evidence="2" id="KW-0808">Transferase</keyword>
<dbReference type="GO" id="GO:0030649">
    <property type="term" value="P:aminoglycoside antibiotic catabolic process"/>
    <property type="evidence" value="ECO:0007669"/>
    <property type="project" value="TreeGrafter"/>
</dbReference>
<dbReference type="InterPro" id="IPR025559">
    <property type="entry name" value="Eis_dom"/>
</dbReference>
<dbReference type="AlphaFoldDB" id="A0A0R1Y312"/>
<dbReference type="GO" id="GO:0034069">
    <property type="term" value="F:aminoglycoside N-acetyltransferase activity"/>
    <property type="evidence" value="ECO:0007669"/>
    <property type="project" value="TreeGrafter"/>
</dbReference>
<dbReference type="eggNOG" id="COG4552">
    <property type="taxonomic scope" value="Bacteria"/>
</dbReference>
<dbReference type="SUPFAM" id="SSF55729">
    <property type="entry name" value="Acyl-CoA N-acyltransferases (Nat)"/>
    <property type="match status" value="1"/>
</dbReference>
<dbReference type="PATRIC" id="fig|1423734.3.peg.2535"/>
<dbReference type="EMBL" id="AZGA01000002">
    <property type="protein sequence ID" value="KRM36626.1"/>
    <property type="molecule type" value="Genomic_DNA"/>
</dbReference>
<protein>
    <submittedName>
        <fullName evidence="2">Acetyltransferase, GNAT family</fullName>
    </submittedName>
</protein>
<dbReference type="Pfam" id="PF17668">
    <property type="entry name" value="Acetyltransf_17"/>
    <property type="match status" value="1"/>
</dbReference>
<dbReference type="Gene3D" id="3.30.1050.10">
    <property type="entry name" value="SCP2 sterol-binding domain"/>
    <property type="match status" value="1"/>
</dbReference>
<evidence type="ECO:0000313" key="2">
    <source>
        <dbReference type="EMBL" id="KRM36626.1"/>
    </source>
</evidence>
<evidence type="ECO:0000259" key="1">
    <source>
        <dbReference type="PROSITE" id="PS51186"/>
    </source>
</evidence>
<dbReference type="STRING" id="1423734.FC83_GL002500"/>
<dbReference type="PROSITE" id="PS51186">
    <property type="entry name" value="GNAT"/>
    <property type="match status" value="1"/>
</dbReference>
<dbReference type="Gene3D" id="3.40.630.30">
    <property type="match status" value="2"/>
</dbReference>
<dbReference type="InterPro" id="IPR000182">
    <property type="entry name" value="GNAT_dom"/>
</dbReference>
<gene>
    <name evidence="2" type="ORF">FC83_GL002500</name>
</gene>
<dbReference type="PANTHER" id="PTHR37817:SF1">
    <property type="entry name" value="N-ACETYLTRANSFERASE EIS"/>
    <property type="match status" value="1"/>
</dbReference>
<feature type="domain" description="N-acetyltransferase" evidence="1">
    <location>
        <begin position="8"/>
        <end position="172"/>
    </location>
</feature>
<accession>A0A0R1Y312</accession>
<dbReference type="RefSeq" id="WP_236700799.1">
    <property type="nucleotide sequence ID" value="NZ_AZGA01000002.1"/>
</dbReference>
<keyword evidence="3" id="KW-1185">Reference proteome</keyword>
<comment type="caution">
    <text evidence="2">The sequence shown here is derived from an EMBL/GenBank/DDBJ whole genome shotgun (WGS) entry which is preliminary data.</text>
</comment>
<dbReference type="Pfam" id="PF13527">
    <property type="entry name" value="Acetyltransf_9"/>
    <property type="match status" value="1"/>
</dbReference>
<evidence type="ECO:0000313" key="3">
    <source>
        <dbReference type="Proteomes" id="UP000051236"/>
    </source>
</evidence>
<dbReference type="InterPro" id="IPR036527">
    <property type="entry name" value="SCP2_sterol-bd_dom_sf"/>
</dbReference>
<dbReference type="Pfam" id="PF13530">
    <property type="entry name" value="SCP2_2"/>
    <property type="match status" value="1"/>
</dbReference>
<dbReference type="PANTHER" id="PTHR37817">
    <property type="entry name" value="N-ACETYLTRANSFERASE EIS"/>
    <property type="match status" value="1"/>
</dbReference>
<sequence>MENPHEHLRIKSVPVSDVEQFNDLLRYVFQVTNQDLIESGYEEGELVHAKQPILEKSDVIGWYNQAQLISQLAIYPCHVNIHGQIFKMAGLTGVGTYPEYAGHGLMHELVKVGLKRMRSHQQWISYLYPYSIPFYRKKGWEIMSDHLTFDIRDTQLPKQVPLKGYVERKEIDDPDIFKTYDRFAHQTHGAMIRDQLAWDEYWRWENEEERTAAIYYDENNEPIGYVIYWIAEEVFHIKEMIYLKQEARIGLWNFISAHYSMVTHVKGHIYKDEPIAFLLDDGDIKETIAPYFMARIVDVAEFLKVYPFDNVDVGIDFHFEITDPLATWNNGIFGLHFDPDGSFQLSDQAIGSAVKCDIQTLTTMLMSYQRPSYLQQIERLDADRASIRNLERLIPMETPYFSDYF</sequence>
<organism evidence="2 3">
    <name type="scientific">Agrilactobacillus composti DSM 18527 = JCM 14202</name>
    <dbReference type="NCBI Taxonomy" id="1423734"/>
    <lineage>
        <taxon>Bacteria</taxon>
        <taxon>Bacillati</taxon>
        <taxon>Bacillota</taxon>
        <taxon>Bacilli</taxon>
        <taxon>Lactobacillales</taxon>
        <taxon>Lactobacillaceae</taxon>
        <taxon>Agrilactobacillus</taxon>
    </lineage>
</organism>
<reference evidence="2 3" key="1">
    <citation type="journal article" date="2015" name="Genome Announc.">
        <title>Expanding the biotechnology potential of lactobacilli through comparative genomics of 213 strains and associated genera.</title>
        <authorList>
            <person name="Sun Z."/>
            <person name="Harris H.M."/>
            <person name="McCann A."/>
            <person name="Guo C."/>
            <person name="Argimon S."/>
            <person name="Zhang W."/>
            <person name="Yang X."/>
            <person name="Jeffery I.B."/>
            <person name="Cooney J.C."/>
            <person name="Kagawa T.F."/>
            <person name="Liu W."/>
            <person name="Song Y."/>
            <person name="Salvetti E."/>
            <person name="Wrobel A."/>
            <person name="Rasinkangas P."/>
            <person name="Parkhill J."/>
            <person name="Rea M.C."/>
            <person name="O'Sullivan O."/>
            <person name="Ritari J."/>
            <person name="Douillard F.P."/>
            <person name="Paul Ross R."/>
            <person name="Yang R."/>
            <person name="Briner A.E."/>
            <person name="Felis G.E."/>
            <person name="de Vos W.M."/>
            <person name="Barrangou R."/>
            <person name="Klaenhammer T.R."/>
            <person name="Caufield P.W."/>
            <person name="Cui Y."/>
            <person name="Zhang H."/>
            <person name="O'Toole P.W."/>
        </authorList>
    </citation>
    <scope>NUCLEOTIDE SEQUENCE [LARGE SCALE GENOMIC DNA]</scope>
    <source>
        <strain evidence="2 3">DSM 18527</strain>
    </source>
</reference>
<dbReference type="SUPFAM" id="SSF55718">
    <property type="entry name" value="SCP-like"/>
    <property type="match status" value="1"/>
</dbReference>
<dbReference type="InterPro" id="IPR041380">
    <property type="entry name" value="Acetyltransf_17"/>
</dbReference>
<dbReference type="Proteomes" id="UP000051236">
    <property type="component" value="Unassembled WGS sequence"/>
</dbReference>
<dbReference type="InterPro" id="IPR051554">
    <property type="entry name" value="Acetyltransferase_Eis"/>
</dbReference>